<dbReference type="SMART" id="SM00382">
    <property type="entry name" value="AAA"/>
    <property type="match status" value="1"/>
</dbReference>
<dbReference type="InterPro" id="IPR011990">
    <property type="entry name" value="TPR-like_helical_dom_sf"/>
</dbReference>
<dbReference type="Gene3D" id="1.10.10.10">
    <property type="entry name" value="Winged helix-like DNA-binding domain superfamily/Winged helix DNA-binding domain"/>
    <property type="match status" value="1"/>
</dbReference>
<dbReference type="Pfam" id="PF00196">
    <property type="entry name" value="GerE"/>
    <property type="match status" value="1"/>
</dbReference>
<dbReference type="RefSeq" id="WP_159798279.1">
    <property type="nucleotide sequence ID" value="NZ_WTYM01000061.1"/>
</dbReference>
<dbReference type="PANTHER" id="PTHR16305">
    <property type="entry name" value="TESTICULAR SOLUBLE ADENYLYL CYCLASE"/>
    <property type="match status" value="1"/>
</dbReference>
<dbReference type="InterPro" id="IPR016032">
    <property type="entry name" value="Sig_transdc_resp-reg_C-effctor"/>
</dbReference>
<evidence type="ECO:0000256" key="2">
    <source>
        <dbReference type="ARBA" id="ARBA00022840"/>
    </source>
</evidence>
<keyword evidence="2" id="KW-0067">ATP-binding</keyword>
<gene>
    <name evidence="4" type="ORF">GRI89_17290</name>
</gene>
<dbReference type="GO" id="GO:0005524">
    <property type="term" value="F:ATP binding"/>
    <property type="evidence" value="ECO:0007669"/>
    <property type="project" value="UniProtKB-KW"/>
</dbReference>
<dbReference type="GO" id="GO:0004016">
    <property type="term" value="F:adenylate cyclase activity"/>
    <property type="evidence" value="ECO:0007669"/>
    <property type="project" value="TreeGrafter"/>
</dbReference>
<dbReference type="GO" id="GO:0006355">
    <property type="term" value="P:regulation of DNA-templated transcription"/>
    <property type="evidence" value="ECO:0007669"/>
    <property type="project" value="InterPro"/>
</dbReference>
<dbReference type="InterPro" id="IPR036388">
    <property type="entry name" value="WH-like_DNA-bd_sf"/>
</dbReference>
<evidence type="ECO:0000259" key="3">
    <source>
        <dbReference type="PROSITE" id="PS50043"/>
    </source>
</evidence>
<dbReference type="SMART" id="SM00421">
    <property type="entry name" value="HTH_LUXR"/>
    <property type="match status" value="1"/>
</dbReference>
<comment type="caution">
    <text evidence="4">The sequence shown here is derived from an EMBL/GenBank/DDBJ whole genome shotgun (WGS) entry which is preliminary data.</text>
</comment>
<dbReference type="Proteomes" id="UP000433652">
    <property type="component" value="Unassembled WGS sequence"/>
</dbReference>
<dbReference type="InterPro" id="IPR000792">
    <property type="entry name" value="Tscrpt_reg_LuxR_C"/>
</dbReference>
<dbReference type="AlphaFoldDB" id="A0A6I4T3H1"/>
<dbReference type="GO" id="GO:0003677">
    <property type="term" value="F:DNA binding"/>
    <property type="evidence" value="ECO:0007669"/>
    <property type="project" value="InterPro"/>
</dbReference>
<dbReference type="InterPro" id="IPR003593">
    <property type="entry name" value="AAA+_ATPase"/>
</dbReference>
<dbReference type="EMBL" id="WTYM01000061">
    <property type="protein sequence ID" value="MXO61302.1"/>
    <property type="molecule type" value="Genomic_DNA"/>
</dbReference>
<dbReference type="Gene3D" id="1.25.40.10">
    <property type="entry name" value="Tetratricopeptide repeat domain"/>
    <property type="match status" value="1"/>
</dbReference>
<feature type="domain" description="HTH luxR-type" evidence="3">
    <location>
        <begin position="784"/>
        <end position="849"/>
    </location>
</feature>
<name>A0A6I4T3H1_9SPHN</name>
<dbReference type="OrthoDB" id="341967at2"/>
<dbReference type="SUPFAM" id="SSF48452">
    <property type="entry name" value="TPR-like"/>
    <property type="match status" value="1"/>
</dbReference>
<sequence>MLLERDDVLAELHALAAAAAEGQGKVVFVIGEAGIGKTSVLRAFAERLGDAMRPLWTACEDISSAEALTVLRDLRELGGLPVDAALDGGSRLELFRDALDRLVELPSVLFVEDLHWTDDGSIDFIRYLGRRIEGLPLLVVVTSRNEDQPARGRVVRALSDLPPTARRRVDLERLSSLAVGQLAAGHGQVGARIHDLTNGNPLLVTELLANSGVRSDSVDELVVGRASQLAPAARAFLDYCSIIPRRVSIEQIEASGAQHVDVQGCIDSGLLLQDADGLTFRHELTRNAIEAALSPLLRKQLHANELARLDSTRASAARRLHHAIHSRDRGRVAELAPVAARQASRLGAHRAAVDAWRSMIDPSDPPQDPEVCRQYAFELHVLGNLPEAIRWQERALDLYAHAGDTLKEGDSLRFLATLRYMNGERGLAEQSVQRAIDVLEPLGETGELAHAFATMAGFAMLADDSPCVAQLCAKAIPIAERLDRKDVLAAALNCHGSSLQFIDLERGLELIDRSIALARTEGIHQHVAPAAINKAWALMMVHRHEEAIEVFREGIEYSRDHDLDNWGPYMDGGIALCLLRLGRWDEAEAAAAPVIAAVDKGPVTRNPAIRAQATIAVRRGDVDSETLIAELRRHMTTGREWPRFSSLALIEAEHAWTSGEDVPAALEIVAEVLAQVPPGGSPWDAAMLWHWSRKLGGTEKAPENLPLPFAMVAKNEIDAAAKAVQELALPFEEALFLCDGDEGQAARGLAILERLGAEATARRVRAELAERGIRKGTRGPRSSTRSNDFGLTKRELEVLVHIDSGKTNKEIGEKLFVSPKTVDHHVSSILAKTGTRTRSEAAALVRREGLIG</sequence>
<evidence type="ECO:0000256" key="1">
    <source>
        <dbReference type="ARBA" id="ARBA00022741"/>
    </source>
</evidence>
<dbReference type="Pfam" id="PF13191">
    <property type="entry name" value="AAA_16"/>
    <property type="match status" value="1"/>
</dbReference>
<dbReference type="GO" id="GO:0005737">
    <property type="term" value="C:cytoplasm"/>
    <property type="evidence" value="ECO:0007669"/>
    <property type="project" value="TreeGrafter"/>
</dbReference>
<organism evidence="4 5">
    <name type="scientific">Croceibacterium salegens</name>
    <dbReference type="NCBI Taxonomy" id="1737568"/>
    <lineage>
        <taxon>Bacteria</taxon>
        <taxon>Pseudomonadati</taxon>
        <taxon>Pseudomonadota</taxon>
        <taxon>Alphaproteobacteria</taxon>
        <taxon>Sphingomonadales</taxon>
        <taxon>Erythrobacteraceae</taxon>
        <taxon>Croceibacterium</taxon>
    </lineage>
</organism>
<protein>
    <submittedName>
        <fullName evidence="4">AAA family ATPase</fullName>
    </submittedName>
</protein>
<dbReference type="PANTHER" id="PTHR16305:SF35">
    <property type="entry name" value="TRANSCRIPTIONAL ACTIVATOR DOMAIN"/>
    <property type="match status" value="1"/>
</dbReference>
<evidence type="ECO:0000313" key="5">
    <source>
        <dbReference type="Proteomes" id="UP000433652"/>
    </source>
</evidence>
<dbReference type="SUPFAM" id="SSF46894">
    <property type="entry name" value="C-terminal effector domain of the bipartite response regulators"/>
    <property type="match status" value="1"/>
</dbReference>
<keyword evidence="1" id="KW-0547">Nucleotide-binding</keyword>
<reference evidence="4 5" key="1">
    <citation type="submission" date="2019-12" db="EMBL/GenBank/DDBJ databases">
        <title>Genomic-based taxomic classification of the family Erythrobacteraceae.</title>
        <authorList>
            <person name="Xu L."/>
        </authorList>
    </citation>
    <scope>NUCLEOTIDE SEQUENCE [LARGE SCALE GENOMIC DNA]</scope>
    <source>
        <strain evidence="4 5">MCCC 1K01500</strain>
    </source>
</reference>
<dbReference type="PROSITE" id="PS50043">
    <property type="entry name" value="HTH_LUXR_2"/>
    <property type="match status" value="1"/>
</dbReference>
<dbReference type="Gene3D" id="3.40.50.300">
    <property type="entry name" value="P-loop containing nucleotide triphosphate hydrolases"/>
    <property type="match status" value="1"/>
</dbReference>
<accession>A0A6I4T3H1</accession>
<dbReference type="CDD" id="cd06170">
    <property type="entry name" value="LuxR_C_like"/>
    <property type="match status" value="1"/>
</dbReference>
<evidence type="ECO:0000313" key="4">
    <source>
        <dbReference type="EMBL" id="MXO61302.1"/>
    </source>
</evidence>
<dbReference type="SUPFAM" id="SSF52540">
    <property type="entry name" value="P-loop containing nucleoside triphosphate hydrolases"/>
    <property type="match status" value="1"/>
</dbReference>
<dbReference type="InterPro" id="IPR027417">
    <property type="entry name" value="P-loop_NTPase"/>
</dbReference>
<proteinExistence type="predicted"/>
<dbReference type="InterPro" id="IPR041664">
    <property type="entry name" value="AAA_16"/>
</dbReference>
<dbReference type="PRINTS" id="PR00038">
    <property type="entry name" value="HTHLUXR"/>
</dbReference>
<dbReference type="PROSITE" id="PS00622">
    <property type="entry name" value="HTH_LUXR_1"/>
    <property type="match status" value="1"/>
</dbReference>
<keyword evidence="5" id="KW-1185">Reference proteome</keyword>